<name>A0A9P0IFZ0_SPOLI</name>
<reference evidence="1" key="1">
    <citation type="submission" date="2022-02" db="EMBL/GenBank/DDBJ databases">
        <authorList>
            <person name="King R."/>
        </authorList>
    </citation>
    <scope>NUCLEOTIDE SEQUENCE</scope>
</reference>
<proteinExistence type="predicted"/>
<evidence type="ECO:0000313" key="1">
    <source>
        <dbReference type="EMBL" id="CAH1646559.1"/>
    </source>
</evidence>
<gene>
    <name evidence="1" type="ORF">SPLIT_LOCUS11910</name>
</gene>
<protein>
    <submittedName>
        <fullName evidence="1">Uncharacterized protein</fullName>
    </submittedName>
</protein>
<accession>A0A9P0IFZ0</accession>
<evidence type="ECO:0000313" key="2">
    <source>
        <dbReference type="Proteomes" id="UP001153321"/>
    </source>
</evidence>
<keyword evidence="2" id="KW-1185">Reference proteome</keyword>
<dbReference type="AlphaFoldDB" id="A0A9P0IFZ0"/>
<organism evidence="1 2">
    <name type="scientific">Spodoptera littoralis</name>
    <name type="common">Egyptian cotton leafworm</name>
    <dbReference type="NCBI Taxonomy" id="7109"/>
    <lineage>
        <taxon>Eukaryota</taxon>
        <taxon>Metazoa</taxon>
        <taxon>Ecdysozoa</taxon>
        <taxon>Arthropoda</taxon>
        <taxon>Hexapoda</taxon>
        <taxon>Insecta</taxon>
        <taxon>Pterygota</taxon>
        <taxon>Neoptera</taxon>
        <taxon>Endopterygota</taxon>
        <taxon>Lepidoptera</taxon>
        <taxon>Glossata</taxon>
        <taxon>Ditrysia</taxon>
        <taxon>Noctuoidea</taxon>
        <taxon>Noctuidae</taxon>
        <taxon>Amphipyrinae</taxon>
        <taxon>Spodoptera</taxon>
    </lineage>
</organism>
<dbReference type="EMBL" id="LR824539">
    <property type="protein sequence ID" value="CAH1646559.1"/>
    <property type="molecule type" value="Genomic_DNA"/>
</dbReference>
<dbReference type="Proteomes" id="UP001153321">
    <property type="component" value="Chromosome 8"/>
</dbReference>
<sequence length="307" mass="35045">MYHLSLIFQSRTASILSQHRLQMLQQDFEAPAPPNDTLYLKIKSLRTSDIDPKYFAIKVTFFDQLLVHAIIKSIGSKDEEPTNFIANGTFAYDPSDYEKMCLFADNPLVVQVQPLRSIDVSKISINMDIGNFIKITHTSSISCCNIDILSIFIGSNEEQKMCIRKRLEPMVPPTTINAKSWDTLPLVTMELVLERDPLNKVHNMMLQNANWMKITLIGSYNMFIPFEKDYLYTAATKSPLYCEAVGRCSVGTLTTKDLQVHSVLRVQLLNIQMKLCLDLDEPYNLFNLCGVMKAGHVEQRGWYSRSQ</sequence>